<evidence type="ECO:0000313" key="5">
    <source>
        <dbReference type="EMBL" id="CAB5238145.1"/>
    </source>
</evidence>
<evidence type="ECO:0000256" key="1">
    <source>
        <dbReference type="SAM" id="Phobius"/>
    </source>
</evidence>
<feature type="transmembrane region" description="Helical" evidence="1">
    <location>
        <begin position="7"/>
        <end position="33"/>
    </location>
</feature>
<keyword evidence="1" id="KW-0472">Membrane</keyword>
<feature type="transmembrane region" description="Helical" evidence="1">
    <location>
        <begin position="45"/>
        <end position="64"/>
    </location>
</feature>
<dbReference type="EMBL" id="LR797358">
    <property type="protein sequence ID" value="CAB4205010.1"/>
    <property type="molecule type" value="Genomic_DNA"/>
</dbReference>
<dbReference type="EMBL" id="LR796819">
    <property type="protein sequence ID" value="CAB4168268.1"/>
    <property type="molecule type" value="Genomic_DNA"/>
</dbReference>
<name>A0A6J5RRY7_9CAUD</name>
<keyword evidence="1" id="KW-0812">Transmembrane</keyword>
<dbReference type="EMBL" id="LR797223">
    <property type="protein sequence ID" value="CAB4195125.1"/>
    <property type="molecule type" value="Genomic_DNA"/>
</dbReference>
<evidence type="ECO:0000313" key="2">
    <source>
        <dbReference type="EMBL" id="CAB4168268.1"/>
    </source>
</evidence>
<sequence length="81" mass="8686">MKAKLTFLVTLMVSFTLCVVIIGMVAVLMAGLFDDKVDNAEIFKLISPAFQTIVGGFIGLLAGVKLSHGETDEEPKQSEVV</sequence>
<dbReference type="EMBL" id="LR798457">
    <property type="protein sequence ID" value="CAB5238145.1"/>
    <property type="molecule type" value="Genomic_DNA"/>
</dbReference>
<evidence type="ECO:0000313" key="3">
    <source>
        <dbReference type="EMBL" id="CAB4195125.1"/>
    </source>
</evidence>
<protein>
    <submittedName>
        <fullName evidence="3">Uncharacterized protein</fullName>
    </submittedName>
</protein>
<gene>
    <name evidence="3" type="ORF">UFOVP1276_56</name>
    <name evidence="4" type="ORF">UFOVP1403_10</name>
    <name evidence="5" type="ORF">UFOVP1507_81</name>
    <name evidence="2" type="ORF">UFOVP875_87</name>
</gene>
<organism evidence="3">
    <name type="scientific">uncultured Caudovirales phage</name>
    <dbReference type="NCBI Taxonomy" id="2100421"/>
    <lineage>
        <taxon>Viruses</taxon>
        <taxon>Duplodnaviria</taxon>
        <taxon>Heunggongvirae</taxon>
        <taxon>Uroviricota</taxon>
        <taxon>Caudoviricetes</taxon>
        <taxon>Peduoviridae</taxon>
        <taxon>Maltschvirus</taxon>
        <taxon>Maltschvirus maltsch</taxon>
    </lineage>
</organism>
<reference evidence="3" key="1">
    <citation type="submission" date="2020-05" db="EMBL/GenBank/DDBJ databases">
        <authorList>
            <person name="Chiriac C."/>
            <person name="Salcher M."/>
            <person name="Ghai R."/>
            <person name="Kavagutti S V."/>
        </authorList>
    </citation>
    <scope>NUCLEOTIDE SEQUENCE</scope>
</reference>
<proteinExistence type="predicted"/>
<accession>A0A6J5RRY7</accession>
<evidence type="ECO:0000313" key="4">
    <source>
        <dbReference type="EMBL" id="CAB4205010.1"/>
    </source>
</evidence>
<keyword evidence="1" id="KW-1133">Transmembrane helix</keyword>